<sequence>MDPARSSDRRSNGATGRHQSNWQHPADPTSKHPQQQQQQQQPTTLVPNGGPAAPPPALRSRALPQIRRPSATTATRRDHPTGAATASVPPDDGGLRRLPRQSPLAELLTRQIPSPNWHSQSGLRRTVSMGTHHHHQQQQLRTTRSTVAAAAAAAAEASTEIPESEDTNQHPAPLPPVSARVRSPSQRLTEMARMFSSGVVYSAHRSGSAGSASFDASSLAATSAKKRL</sequence>
<feature type="compositionally biased region" description="Polar residues" evidence="1">
    <location>
        <begin position="111"/>
        <end position="123"/>
    </location>
</feature>
<organism evidence="2 3">
    <name type="scientific">Macrostomum lignano</name>
    <dbReference type="NCBI Taxonomy" id="282301"/>
    <lineage>
        <taxon>Eukaryota</taxon>
        <taxon>Metazoa</taxon>
        <taxon>Spiralia</taxon>
        <taxon>Lophotrochozoa</taxon>
        <taxon>Platyhelminthes</taxon>
        <taxon>Rhabditophora</taxon>
        <taxon>Macrostomorpha</taxon>
        <taxon>Macrostomida</taxon>
        <taxon>Macrostomidae</taxon>
        <taxon>Macrostomum</taxon>
    </lineage>
</organism>
<dbReference type="AlphaFoldDB" id="A0A267E0S8"/>
<evidence type="ECO:0000313" key="3">
    <source>
        <dbReference type="Proteomes" id="UP000215902"/>
    </source>
</evidence>
<comment type="caution">
    <text evidence="2">The sequence shown here is derived from an EMBL/GenBank/DDBJ whole genome shotgun (WGS) entry which is preliminary data.</text>
</comment>
<dbReference type="Proteomes" id="UP000215902">
    <property type="component" value="Unassembled WGS sequence"/>
</dbReference>
<protein>
    <submittedName>
        <fullName evidence="2">Uncharacterized protein</fullName>
    </submittedName>
</protein>
<evidence type="ECO:0000313" key="2">
    <source>
        <dbReference type="EMBL" id="PAA55148.1"/>
    </source>
</evidence>
<feature type="compositionally biased region" description="Low complexity" evidence="1">
    <location>
        <begin position="148"/>
        <end position="157"/>
    </location>
</feature>
<accession>A0A267E0S8</accession>
<name>A0A267E0S8_9PLAT</name>
<feature type="region of interest" description="Disordered" evidence="1">
    <location>
        <begin position="205"/>
        <end position="228"/>
    </location>
</feature>
<feature type="compositionally biased region" description="Basic and acidic residues" evidence="1">
    <location>
        <begin position="1"/>
        <end position="11"/>
    </location>
</feature>
<keyword evidence="3" id="KW-1185">Reference proteome</keyword>
<reference evidence="2 3" key="1">
    <citation type="submission" date="2017-06" db="EMBL/GenBank/DDBJ databases">
        <title>A platform for efficient transgenesis in Macrostomum lignano, a flatworm model organism for stem cell research.</title>
        <authorList>
            <person name="Berezikov E."/>
        </authorList>
    </citation>
    <scope>NUCLEOTIDE SEQUENCE [LARGE SCALE GENOMIC DNA]</scope>
    <source>
        <strain evidence="2">DV1</strain>
        <tissue evidence="2">Whole organism</tissue>
    </source>
</reference>
<dbReference type="EMBL" id="NIVC01002802">
    <property type="protein sequence ID" value="PAA55148.1"/>
    <property type="molecule type" value="Genomic_DNA"/>
</dbReference>
<feature type="compositionally biased region" description="Low complexity" evidence="1">
    <location>
        <begin position="206"/>
        <end position="228"/>
    </location>
</feature>
<gene>
    <name evidence="2" type="ORF">BOX15_Mlig024919g1</name>
</gene>
<feature type="compositionally biased region" description="Polar residues" evidence="1">
    <location>
        <begin position="12"/>
        <end position="23"/>
    </location>
</feature>
<evidence type="ECO:0000256" key="1">
    <source>
        <dbReference type="SAM" id="MobiDB-lite"/>
    </source>
</evidence>
<proteinExistence type="predicted"/>
<feature type="region of interest" description="Disordered" evidence="1">
    <location>
        <begin position="1"/>
        <end position="185"/>
    </location>
</feature>